<feature type="signal peptide" evidence="1">
    <location>
        <begin position="1"/>
        <end position="18"/>
    </location>
</feature>
<dbReference type="InParanoid" id="Q238U9"/>
<dbReference type="KEGG" id="tet:TTHERM_00449710"/>
<evidence type="ECO:0000313" key="3">
    <source>
        <dbReference type="Proteomes" id="UP000009168"/>
    </source>
</evidence>
<organism evidence="2 3">
    <name type="scientific">Tetrahymena thermophila (strain SB210)</name>
    <dbReference type="NCBI Taxonomy" id="312017"/>
    <lineage>
        <taxon>Eukaryota</taxon>
        <taxon>Sar</taxon>
        <taxon>Alveolata</taxon>
        <taxon>Ciliophora</taxon>
        <taxon>Intramacronucleata</taxon>
        <taxon>Oligohymenophorea</taxon>
        <taxon>Hymenostomatida</taxon>
        <taxon>Tetrahymenina</taxon>
        <taxon>Tetrahymenidae</taxon>
        <taxon>Tetrahymena</taxon>
    </lineage>
</organism>
<protein>
    <recommendedName>
        <fullName evidence="4">Transmembrane protein</fullName>
    </recommendedName>
</protein>
<gene>
    <name evidence="2" type="ORF">TTHERM_00449710</name>
</gene>
<name>Q238U9_TETTS</name>
<evidence type="ECO:0000256" key="1">
    <source>
        <dbReference type="SAM" id="SignalP"/>
    </source>
</evidence>
<evidence type="ECO:0008006" key="4">
    <source>
        <dbReference type="Google" id="ProtNLM"/>
    </source>
</evidence>
<dbReference type="AlphaFoldDB" id="Q238U9"/>
<feature type="chain" id="PRO_5004201995" description="Transmembrane protein" evidence="1">
    <location>
        <begin position="19"/>
        <end position="387"/>
    </location>
</feature>
<reference evidence="3" key="1">
    <citation type="journal article" date="2006" name="PLoS Biol.">
        <title>Macronuclear genome sequence of the ciliate Tetrahymena thermophila, a model eukaryote.</title>
        <authorList>
            <person name="Eisen J.A."/>
            <person name="Coyne R.S."/>
            <person name="Wu M."/>
            <person name="Wu D."/>
            <person name="Thiagarajan M."/>
            <person name="Wortman J.R."/>
            <person name="Badger J.H."/>
            <person name="Ren Q."/>
            <person name="Amedeo P."/>
            <person name="Jones K.M."/>
            <person name="Tallon L.J."/>
            <person name="Delcher A.L."/>
            <person name="Salzberg S.L."/>
            <person name="Silva J.C."/>
            <person name="Haas B.J."/>
            <person name="Majoros W.H."/>
            <person name="Farzad M."/>
            <person name="Carlton J.M."/>
            <person name="Smith R.K. Jr."/>
            <person name="Garg J."/>
            <person name="Pearlman R.E."/>
            <person name="Karrer K.M."/>
            <person name="Sun L."/>
            <person name="Manning G."/>
            <person name="Elde N.C."/>
            <person name="Turkewitz A.P."/>
            <person name="Asai D.J."/>
            <person name="Wilkes D.E."/>
            <person name="Wang Y."/>
            <person name="Cai H."/>
            <person name="Collins K."/>
            <person name="Stewart B.A."/>
            <person name="Lee S.R."/>
            <person name="Wilamowska K."/>
            <person name="Weinberg Z."/>
            <person name="Ruzzo W.L."/>
            <person name="Wloga D."/>
            <person name="Gaertig J."/>
            <person name="Frankel J."/>
            <person name="Tsao C.-C."/>
            <person name="Gorovsky M.A."/>
            <person name="Keeling P.J."/>
            <person name="Waller R.F."/>
            <person name="Patron N.J."/>
            <person name="Cherry J.M."/>
            <person name="Stover N.A."/>
            <person name="Krieger C.J."/>
            <person name="del Toro C."/>
            <person name="Ryder H.F."/>
            <person name="Williamson S.C."/>
            <person name="Barbeau R.A."/>
            <person name="Hamilton E.P."/>
            <person name="Orias E."/>
        </authorList>
    </citation>
    <scope>NUCLEOTIDE SEQUENCE [LARGE SCALE GENOMIC DNA]</scope>
    <source>
        <strain evidence="3">SB210</strain>
    </source>
</reference>
<dbReference type="RefSeq" id="XP_001013366.1">
    <property type="nucleotide sequence ID" value="XM_001013366.1"/>
</dbReference>
<accession>Q238U9</accession>
<evidence type="ECO:0000313" key="2">
    <source>
        <dbReference type="EMBL" id="EAR93121.1"/>
    </source>
</evidence>
<dbReference type="PROSITE" id="PS51257">
    <property type="entry name" value="PROKAR_LIPOPROTEIN"/>
    <property type="match status" value="1"/>
</dbReference>
<keyword evidence="1" id="KW-0732">Signal</keyword>
<dbReference type="GeneID" id="7823973"/>
<dbReference type="HOGENOM" id="CLU_714757_0_0_1"/>
<proteinExistence type="predicted"/>
<keyword evidence="3" id="KW-1185">Reference proteome</keyword>
<dbReference type="Proteomes" id="UP000009168">
    <property type="component" value="Unassembled WGS sequence"/>
</dbReference>
<dbReference type="EMBL" id="GG662738">
    <property type="protein sequence ID" value="EAR93121.1"/>
    <property type="molecule type" value="Genomic_DNA"/>
</dbReference>
<sequence>MNKSLILLLVVLSASCLASDSVYSCKLLPKHDNHTIGCMPHYPHLELGHAYQNNYNRSVLNTTEFQNLDQFALTYFTDNKCLYYQDFTIDIFPVNKAPGMIFFENFTDAYDGTTCNVIKFKPSSDDLKLSYKISSDQFTCRKHKMIHPRIFEEEGESYKMCFFNNVNYLDNSIDCNIAQIFHYSAKQLFSFFKNSSFQGFIVDHAVHAISNLGDQDWDFPPFGAKQWYFNFNYMFQMTLDIFEESTIKDIFTNFQNVLPVVQNYRKTLRPWFVGMASQSPYQLDETGKILINEAKYGAIYDNLKANKFDALITSHPNLNEVKVFVSKDYRTFFEFEVTHSTIQLKQFEGFVVVYLPTYLDTPAILKTSFNSFKLYLEDEKILQINNC</sequence>